<feature type="transmembrane region" description="Helical" evidence="1">
    <location>
        <begin position="67"/>
        <end position="87"/>
    </location>
</feature>
<name>A0ABP9H8G0_9ACTN</name>
<accession>A0ABP9H8G0</accession>
<keyword evidence="1" id="KW-0812">Transmembrane</keyword>
<feature type="transmembrane region" description="Helical" evidence="1">
    <location>
        <begin position="20"/>
        <end position="39"/>
    </location>
</feature>
<proteinExistence type="predicted"/>
<protein>
    <submittedName>
        <fullName evidence="2">Uncharacterized protein</fullName>
    </submittedName>
</protein>
<dbReference type="EMBL" id="BAABIL010000041">
    <property type="protein sequence ID" value="GAA4963870.1"/>
    <property type="molecule type" value="Genomic_DNA"/>
</dbReference>
<dbReference type="Proteomes" id="UP001501195">
    <property type="component" value="Unassembled WGS sequence"/>
</dbReference>
<keyword evidence="1" id="KW-0472">Membrane</keyword>
<evidence type="ECO:0000256" key="1">
    <source>
        <dbReference type="SAM" id="Phobius"/>
    </source>
</evidence>
<evidence type="ECO:0000313" key="2">
    <source>
        <dbReference type="EMBL" id="GAA4963870.1"/>
    </source>
</evidence>
<organism evidence="2 3">
    <name type="scientific">Kineococcus glutinatus</name>
    <dbReference type="NCBI Taxonomy" id="1070872"/>
    <lineage>
        <taxon>Bacteria</taxon>
        <taxon>Bacillati</taxon>
        <taxon>Actinomycetota</taxon>
        <taxon>Actinomycetes</taxon>
        <taxon>Kineosporiales</taxon>
        <taxon>Kineosporiaceae</taxon>
        <taxon>Kineococcus</taxon>
    </lineage>
</organism>
<gene>
    <name evidence="2" type="ORF">GCM10023225_03910</name>
</gene>
<comment type="caution">
    <text evidence="2">The sequence shown here is derived from an EMBL/GenBank/DDBJ whole genome shotgun (WGS) entry which is preliminary data.</text>
</comment>
<evidence type="ECO:0000313" key="3">
    <source>
        <dbReference type="Proteomes" id="UP001501195"/>
    </source>
</evidence>
<keyword evidence="1" id="KW-1133">Transmembrane helix</keyword>
<reference evidence="3" key="1">
    <citation type="journal article" date="2019" name="Int. J. Syst. Evol. Microbiol.">
        <title>The Global Catalogue of Microorganisms (GCM) 10K type strain sequencing project: providing services to taxonomists for standard genome sequencing and annotation.</title>
        <authorList>
            <consortium name="The Broad Institute Genomics Platform"/>
            <consortium name="The Broad Institute Genome Sequencing Center for Infectious Disease"/>
            <person name="Wu L."/>
            <person name="Ma J."/>
        </authorList>
    </citation>
    <scope>NUCLEOTIDE SEQUENCE [LARGE SCALE GENOMIC DNA]</scope>
    <source>
        <strain evidence="3">JCM 18126</strain>
    </source>
</reference>
<keyword evidence="3" id="KW-1185">Reference proteome</keyword>
<sequence length="95" mass="9779">MRRMGRTVRWDDRSRTSAVLLVSAALVVVGVAAIVVMAWQPWTTCPGEADGAGGGCSGAGSPWGLQLAARLTAALGLAGLVGSVVLATSMRRSRR</sequence>